<evidence type="ECO:0000256" key="6">
    <source>
        <dbReference type="SAM" id="MobiDB-lite"/>
    </source>
</evidence>
<evidence type="ECO:0000313" key="8">
    <source>
        <dbReference type="EMBL" id="GCC29309.1"/>
    </source>
</evidence>
<dbReference type="PANTHER" id="PTHR15284">
    <property type="entry name" value="NUCLEAR FACTOR INTERLEUKIN-3-REGULATED PROTEIN"/>
    <property type="match status" value="1"/>
</dbReference>
<organism evidence="8 9">
    <name type="scientific">Chiloscyllium punctatum</name>
    <name type="common">Brownbanded bambooshark</name>
    <name type="synonym">Hemiscyllium punctatum</name>
    <dbReference type="NCBI Taxonomy" id="137246"/>
    <lineage>
        <taxon>Eukaryota</taxon>
        <taxon>Metazoa</taxon>
        <taxon>Chordata</taxon>
        <taxon>Craniata</taxon>
        <taxon>Vertebrata</taxon>
        <taxon>Chondrichthyes</taxon>
        <taxon>Elasmobranchii</taxon>
        <taxon>Galeomorphii</taxon>
        <taxon>Galeoidea</taxon>
        <taxon>Orectolobiformes</taxon>
        <taxon>Hemiscylliidae</taxon>
        <taxon>Chiloscyllium</taxon>
    </lineage>
</organism>
<evidence type="ECO:0000313" key="9">
    <source>
        <dbReference type="Proteomes" id="UP000287033"/>
    </source>
</evidence>
<dbReference type="OMA" id="CGGICNY"/>
<protein>
    <recommendedName>
        <fullName evidence="7">BZIP domain-containing protein</fullName>
    </recommendedName>
</protein>
<evidence type="ECO:0000256" key="4">
    <source>
        <dbReference type="ARBA" id="ARBA00023163"/>
    </source>
</evidence>
<dbReference type="InterPro" id="IPR046347">
    <property type="entry name" value="bZIP_sf"/>
</dbReference>
<dbReference type="InterPro" id="IPR010533">
    <property type="entry name" value="Vert_IL3-reg_TF"/>
</dbReference>
<dbReference type="FunFam" id="1.20.5.170:FF:000025">
    <property type="entry name" value="nuclear factor interleukin-3-regulated protein-like"/>
    <property type="match status" value="1"/>
</dbReference>
<reference evidence="8 9" key="1">
    <citation type="journal article" date="2018" name="Nat. Ecol. Evol.">
        <title>Shark genomes provide insights into elasmobranch evolution and the origin of vertebrates.</title>
        <authorList>
            <person name="Hara Y"/>
            <person name="Yamaguchi K"/>
            <person name="Onimaru K"/>
            <person name="Kadota M"/>
            <person name="Koyanagi M"/>
            <person name="Keeley SD"/>
            <person name="Tatsumi K"/>
            <person name="Tanaka K"/>
            <person name="Motone F"/>
            <person name="Kageyama Y"/>
            <person name="Nozu R"/>
            <person name="Adachi N"/>
            <person name="Nishimura O"/>
            <person name="Nakagawa R"/>
            <person name="Tanegashima C"/>
            <person name="Kiyatake I"/>
            <person name="Matsumoto R"/>
            <person name="Murakumo K"/>
            <person name="Nishida K"/>
            <person name="Terakita A"/>
            <person name="Kuratani S"/>
            <person name="Sato K"/>
            <person name="Hyodo S Kuraku.S."/>
        </authorList>
    </citation>
    <scope>NUCLEOTIDE SEQUENCE [LARGE SCALE GENOMIC DNA]</scope>
</reference>
<dbReference type="SUPFAM" id="SSF57959">
    <property type="entry name" value="Leucine zipper domain"/>
    <property type="match status" value="1"/>
</dbReference>
<keyword evidence="3" id="KW-0238">DNA-binding</keyword>
<sequence>MLSTFDAIADLEPRPLKSGSLRGKYSARRKREFMPEEKKDASYWEKRRKNNEAAKRSREKRRFNDLVLESKMLALNEENACLRAELLTLKMRYGLISSAAYAQEAQILQGCIQKYFARHRAIEMDSHFLELDSPFLRDSCCHSHTTYTSESVSVNPVDSSSQLSGASPLHMKCTSPASVRVQKQNPVDFSTDESTVHNSSLNQLIYSRYSHTFNEAYPYHRLSHTSSNATVADPKNSKRESEDDAEDEQQVPKMHNFSPVGSCRYECSTTPKANSSALPHKLRIKAKSMIAKEEKDDAEFDLEMPWKDEPRLAKARSASLTEIRDIDVRFCGGICNYKAAFRPFIPLSICHSV</sequence>
<keyword evidence="2" id="KW-0805">Transcription regulation</keyword>
<dbReference type="PROSITE" id="PS00036">
    <property type="entry name" value="BZIP_BASIC"/>
    <property type="match status" value="1"/>
</dbReference>
<gene>
    <name evidence="8" type="ORF">chiPu_0007748</name>
</gene>
<dbReference type="PANTHER" id="PTHR15284:SF7">
    <property type="entry name" value="NFIL3 LIKE PROTEIN"/>
    <property type="match status" value="1"/>
</dbReference>
<dbReference type="InterPro" id="IPR047106">
    <property type="entry name" value="NFIL3-like_bZIP"/>
</dbReference>
<feature type="compositionally biased region" description="Basic and acidic residues" evidence="6">
    <location>
        <begin position="32"/>
        <end position="56"/>
    </location>
</feature>
<comment type="caution">
    <text evidence="8">The sequence shown here is derived from an EMBL/GenBank/DDBJ whole genome shotgun (WGS) entry which is preliminary data.</text>
</comment>
<keyword evidence="5" id="KW-0539">Nucleus</keyword>
<evidence type="ECO:0000256" key="1">
    <source>
        <dbReference type="ARBA" id="ARBA00006079"/>
    </source>
</evidence>
<dbReference type="GO" id="GO:0003700">
    <property type="term" value="F:DNA-binding transcription factor activity"/>
    <property type="evidence" value="ECO:0007669"/>
    <property type="project" value="InterPro"/>
</dbReference>
<proteinExistence type="inferred from homology"/>
<dbReference type="OrthoDB" id="6151507at2759"/>
<keyword evidence="4" id="KW-0804">Transcription</keyword>
<feature type="domain" description="BZIP" evidence="7">
    <location>
        <begin position="40"/>
        <end position="90"/>
    </location>
</feature>
<dbReference type="GO" id="GO:0005634">
    <property type="term" value="C:nucleus"/>
    <property type="evidence" value="ECO:0007669"/>
    <property type="project" value="InterPro"/>
</dbReference>
<name>A0A401SFY0_CHIPU</name>
<evidence type="ECO:0000256" key="5">
    <source>
        <dbReference type="ARBA" id="ARBA00023242"/>
    </source>
</evidence>
<evidence type="ECO:0000256" key="2">
    <source>
        <dbReference type="ARBA" id="ARBA00023015"/>
    </source>
</evidence>
<keyword evidence="9" id="KW-1185">Reference proteome</keyword>
<dbReference type="Pfam" id="PF06529">
    <property type="entry name" value="Vert_IL3-reg_TF"/>
    <property type="match status" value="1"/>
</dbReference>
<feature type="region of interest" description="Disordered" evidence="6">
    <location>
        <begin position="16"/>
        <end position="56"/>
    </location>
</feature>
<dbReference type="GO" id="GO:0007623">
    <property type="term" value="P:circadian rhythm"/>
    <property type="evidence" value="ECO:0007669"/>
    <property type="project" value="InterPro"/>
</dbReference>
<comment type="similarity">
    <text evidence="1">Belongs to the bZIP family. NFIL3 subfamily.</text>
</comment>
<dbReference type="Pfam" id="PF07716">
    <property type="entry name" value="bZIP_2"/>
    <property type="match status" value="1"/>
</dbReference>
<dbReference type="GO" id="GO:0003677">
    <property type="term" value="F:DNA binding"/>
    <property type="evidence" value="ECO:0007669"/>
    <property type="project" value="UniProtKB-KW"/>
</dbReference>
<dbReference type="PROSITE" id="PS50217">
    <property type="entry name" value="BZIP"/>
    <property type="match status" value="1"/>
</dbReference>
<dbReference type="InterPro" id="IPR047229">
    <property type="entry name" value="NFIL3-like"/>
</dbReference>
<evidence type="ECO:0000256" key="3">
    <source>
        <dbReference type="ARBA" id="ARBA00023125"/>
    </source>
</evidence>
<dbReference type="SMART" id="SM00338">
    <property type="entry name" value="BRLZ"/>
    <property type="match status" value="1"/>
</dbReference>
<dbReference type="CDD" id="cd14694">
    <property type="entry name" value="bZIP_NFIL3"/>
    <property type="match status" value="1"/>
</dbReference>
<feature type="region of interest" description="Disordered" evidence="6">
    <location>
        <begin position="224"/>
        <end position="257"/>
    </location>
</feature>
<dbReference type="AlphaFoldDB" id="A0A401SFY0"/>
<evidence type="ECO:0000259" key="7">
    <source>
        <dbReference type="PROSITE" id="PS50217"/>
    </source>
</evidence>
<dbReference type="STRING" id="137246.A0A401SFY0"/>
<dbReference type="Gene3D" id="1.20.5.170">
    <property type="match status" value="1"/>
</dbReference>
<dbReference type="EMBL" id="BEZZ01000245">
    <property type="protein sequence ID" value="GCC29309.1"/>
    <property type="molecule type" value="Genomic_DNA"/>
</dbReference>
<accession>A0A401SFY0</accession>
<dbReference type="Proteomes" id="UP000287033">
    <property type="component" value="Unassembled WGS sequence"/>
</dbReference>
<dbReference type="InterPro" id="IPR004827">
    <property type="entry name" value="bZIP"/>
</dbReference>
<dbReference type="GO" id="GO:0006351">
    <property type="term" value="P:DNA-templated transcription"/>
    <property type="evidence" value="ECO:0007669"/>
    <property type="project" value="InterPro"/>
</dbReference>